<dbReference type="InterPro" id="IPR028055">
    <property type="entry name" value="YidC/Oxa/ALB_C"/>
</dbReference>
<comment type="subcellular location">
    <subcellularLocation>
        <location evidence="1">Cell membrane</location>
        <topology evidence="1">Multi-pass membrane protein</topology>
    </subcellularLocation>
    <subcellularLocation>
        <location evidence="9">Membrane</location>
        <topology evidence="9">Multi-pass membrane protein</topology>
    </subcellularLocation>
</comment>
<evidence type="ECO:0000256" key="8">
    <source>
        <dbReference type="ARBA" id="ARBA00023186"/>
    </source>
</evidence>
<keyword evidence="8" id="KW-0143">Chaperone</keyword>
<feature type="transmembrane region" description="Helical" evidence="10">
    <location>
        <begin position="162"/>
        <end position="181"/>
    </location>
</feature>
<keyword evidence="3" id="KW-1003">Cell membrane</keyword>
<name>A0A1F4ZB00_9BACT</name>
<keyword evidence="6 10" id="KW-1133">Transmembrane helix</keyword>
<dbReference type="NCBIfam" id="TIGR03592">
    <property type="entry name" value="yidC_oxa1_cterm"/>
    <property type="match status" value="1"/>
</dbReference>
<evidence type="ECO:0000259" key="11">
    <source>
        <dbReference type="Pfam" id="PF02096"/>
    </source>
</evidence>
<evidence type="ECO:0000313" key="12">
    <source>
        <dbReference type="EMBL" id="OGD03412.1"/>
    </source>
</evidence>
<feature type="transmembrane region" description="Helical" evidence="10">
    <location>
        <begin position="96"/>
        <end position="117"/>
    </location>
</feature>
<dbReference type="CDD" id="cd20070">
    <property type="entry name" value="5TM_YidC_Alb3"/>
    <property type="match status" value="1"/>
</dbReference>
<dbReference type="GO" id="GO:0032977">
    <property type="term" value="F:membrane insertase activity"/>
    <property type="evidence" value="ECO:0007669"/>
    <property type="project" value="InterPro"/>
</dbReference>
<evidence type="ECO:0000256" key="2">
    <source>
        <dbReference type="ARBA" id="ARBA00022448"/>
    </source>
</evidence>
<evidence type="ECO:0000256" key="3">
    <source>
        <dbReference type="ARBA" id="ARBA00022475"/>
    </source>
</evidence>
<feature type="domain" description="Membrane insertase YidC/Oxa/ALB C-terminal" evidence="11">
    <location>
        <begin position="28"/>
        <end position="251"/>
    </location>
</feature>
<sequence>MIELWNLILFYPLLNILILLHKLTGNLGWSIVLLTVGLRTAMTPLVLPGLRLSKKMQDLAPEIAKLKEKFKDDKQGMLTAQAELYKQHGANPASGCLPQIIQILVLIALFNSLNLVLKSNGDLVTRLTPALYSFNSIPSDFSLGNSFFYLDLAKPDLINLPGLPIGLPGVFLIISAVLQFITAKMMAPVISAEEKLAQKTSTEADDTAVAMQQQMMYMFPLMTLVIGYQFSSGLVLYWLVFSAVSFVQQYYALGWGGLSPWIKRLGMLKSLKK</sequence>
<gene>
    <name evidence="12" type="ORF">A2989_01095</name>
</gene>
<dbReference type="GO" id="GO:0051205">
    <property type="term" value="P:protein insertion into membrane"/>
    <property type="evidence" value="ECO:0007669"/>
    <property type="project" value="TreeGrafter"/>
</dbReference>
<organism evidence="12 13">
    <name type="scientific">Candidatus Amesbacteria bacterium RIFCSPLOWO2_01_FULL_48_25</name>
    <dbReference type="NCBI Taxonomy" id="1797259"/>
    <lineage>
        <taxon>Bacteria</taxon>
        <taxon>Candidatus Amesiibacteriota</taxon>
    </lineage>
</organism>
<comment type="similarity">
    <text evidence="9">Belongs to the OXA1/ALB3/YidC family.</text>
</comment>
<feature type="transmembrane region" description="Helical" evidence="10">
    <location>
        <begin position="221"/>
        <end position="240"/>
    </location>
</feature>
<keyword evidence="7 10" id="KW-0472">Membrane</keyword>
<keyword evidence="5" id="KW-0653">Protein transport</keyword>
<dbReference type="Pfam" id="PF02096">
    <property type="entry name" value="60KD_IMP"/>
    <property type="match status" value="1"/>
</dbReference>
<evidence type="ECO:0000256" key="6">
    <source>
        <dbReference type="ARBA" id="ARBA00022989"/>
    </source>
</evidence>
<proteinExistence type="inferred from homology"/>
<dbReference type="STRING" id="1797259.A2989_01095"/>
<comment type="caution">
    <text evidence="12">The sequence shown here is derived from an EMBL/GenBank/DDBJ whole genome shotgun (WGS) entry which is preliminary data.</text>
</comment>
<dbReference type="GO" id="GO:0005886">
    <property type="term" value="C:plasma membrane"/>
    <property type="evidence" value="ECO:0007669"/>
    <property type="project" value="UniProtKB-SubCell"/>
</dbReference>
<evidence type="ECO:0000256" key="5">
    <source>
        <dbReference type="ARBA" id="ARBA00022927"/>
    </source>
</evidence>
<reference evidence="12 13" key="1">
    <citation type="journal article" date="2016" name="Nat. Commun.">
        <title>Thousands of microbial genomes shed light on interconnected biogeochemical processes in an aquifer system.</title>
        <authorList>
            <person name="Anantharaman K."/>
            <person name="Brown C.T."/>
            <person name="Hug L.A."/>
            <person name="Sharon I."/>
            <person name="Castelle C.J."/>
            <person name="Probst A.J."/>
            <person name="Thomas B.C."/>
            <person name="Singh A."/>
            <person name="Wilkins M.J."/>
            <person name="Karaoz U."/>
            <person name="Brodie E.L."/>
            <person name="Williams K.H."/>
            <person name="Hubbard S.S."/>
            <person name="Banfield J.F."/>
        </authorList>
    </citation>
    <scope>NUCLEOTIDE SEQUENCE [LARGE SCALE GENOMIC DNA]</scope>
</reference>
<dbReference type="EMBL" id="MEXN01000007">
    <property type="protein sequence ID" value="OGD03412.1"/>
    <property type="molecule type" value="Genomic_DNA"/>
</dbReference>
<evidence type="ECO:0000256" key="7">
    <source>
        <dbReference type="ARBA" id="ARBA00023136"/>
    </source>
</evidence>
<dbReference type="GO" id="GO:0015031">
    <property type="term" value="P:protein transport"/>
    <property type="evidence" value="ECO:0007669"/>
    <property type="project" value="UniProtKB-KW"/>
</dbReference>
<dbReference type="InterPro" id="IPR001708">
    <property type="entry name" value="YidC/ALB3/OXA1/COX18"/>
</dbReference>
<keyword evidence="4 9" id="KW-0812">Transmembrane</keyword>
<evidence type="ECO:0000256" key="1">
    <source>
        <dbReference type="ARBA" id="ARBA00004651"/>
    </source>
</evidence>
<protein>
    <recommendedName>
        <fullName evidence="11">Membrane insertase YidC/Oxa/ALB C-terminal domain-containing protein</fullName>
    </recommendedName>
</protein>
<dbReference type="Proteomes" id="UP000177080">
    <property type="component" value="Unassembled WGS sequence"/>
</dbReference>
<feature type="transmembrane region" description="Helical" evidence="10">
    <location>
        <begin position="29"/>
        <end position="47"/>
    </location>
</feature>
<evidence type="ECO:0000313" key="13">
    <source>
        <dbReference type="Proteomes" id="UP000177080"/>
    </source>
</evidence>
<evidence type="ECO:0000256" key="9">
    <source>
        <dbReference type="RuleBase" id="RU003945"/>
    </source>
</evidence>
<feature type="transmembrane region" description="Helical" evidence="10">
    <location>
        <begin position="7"/>
        <end position="23"/>
    </location>
</feature>
<evidence type="ECO:0000256" key="4">
    <source>
        <dbReference type="ARBA" id="ARBA00022692"/>
    </source>
</evidence>
<evidence type="ECO:0000256" key="10">
    <source>
        <dbReference type="SAM" id="Phobius"/>
    </source>
</evidence>
<keyword evidence="2" id="KW-0813">Transport</keyword>
<dbReference type="AlphaFoldDB" id="A0A1F4ZB00"/>
<dbReference type="PANTHER" id="PTHR12428">
    <property type="entry name" value="OXA1"/>
    <property type="match status" value="1"/>
</dbReference>
<dbReference type="InterPro" id="IPR047196">
    <property type="entry name" value="YidC_ALB_C"/>
</dbReference>
<accession>A0A1F4ZB00</accession>
<dbReference type="PANTHER" id="PTHR12428:SF65">
    <property type="entry name" value="CYTOCHROME C OXIDASE ASSEMBLY PROTEIN COX18, MITOCHONDRIAL"/>
    <property type="match status" value="1"/>
</dbReference>